<dbReference type="PROSITE" id="PS50042">
    <property type="entry name" value="CNMP_BINDING_3"/>
    <property type="match status" value="1"/>
</dbReference>
<reference evidence="2" key="1">
    <citation type="submission" date="2020-11" db="EMBL/GenBank/DDBJ databases">
        <authorList>
            <person name="Tran Van P."/>
        </authorList>
    </citation>
    <scope>NUCLEOTIDE SEQUENCE</scope>
</reference>
<dbReference type="SUPFAM" id="SSF51206">
    <property type="entry name" value="cAMP-binding domain-like"/>
    <property type="match status" value="1"/>
</dbReference>
<dbReference type="AlphaFoldDB" id="A0A7R9AMA6"/>
<gene>
    <name evidence="2" type="ORF">TSIB3V08_LOCUS716</name>
</gene>
<evidence type="ECO:0000313" key="2">
    <source>
        <dbReference type="EMBL" id="CAD7256436.1"/>
    </source>
</evidence>
<evidence type="ECO:0000259" key="1">
    <source>
        <dbReference type="PROSITE" id="PS50042"/>
    </source>
</evidence>
<dbReference type="Gene3D" id="2.60.120.10">
    <property type="entry name" value="Jelly Rolls"/>
    <property type="match status" value="1"/>
</dbReference>
<dbReference type="EMBL" id="OC000180">
    <property type="protein sequence ID" value="CAD7256436.1"/>
    <property type="molecule type" value="Genomic_DNA"/>
</dbReference>
<organism evidence="2">
    <name type="scientific">Timema shepardi</name>
    <name type="common">Walking stick</name>
    <dbReference type="NCBI Taxonomy" id="629360"/>
    <lineage>
        <taxon>Eukaryota</taxon>
        <taxon>Metazoa</taxon>
        <taxon>Ecdysozoa</taxon>
        <taxon>Arthropoda</taxon>
        <taxon>Hexapoda</taxon>
        <taxon>Insecta</taxon>
        <taxon>Pterygota</taxon>
        <taxon>Neoptera</taxon>
        <taxon>Polyneoptera</taxon>
        <taxon>Phasmatodea</taxon>
        <taxon>Timematodea</taxon>
        <taxon>Timematoidea</taxon>
        <taxon>Timematidae</taxon>
        <taxon>Timema</taxon>
    </lineage>
</organism>
<dbReference type="InterPro" id="IPR000595">
    <property type="entry name" value="cNMP-bd_dom"/>
</dbReference>
<dbReference type="InterPro" id="IPR014710">
    <property type="entry name" value="RmlC-like_jellyroll"/>
</dbReference>
<accession>A0A7R9AMA6</accession>
<protein>
    <recommendedName>
        <fullName evidence="1">Cyclic nucleotide-binding domain-containing protein</fullName>
    </recommendedName>
</protein>
<feature type="domain" description="Cyclic nucleotide-binding" evidence="1">
    <location>
        <begin position="29"/>
        <end position="76"/>
    </location>
</feature>
<proteinExistence type="predicted"/>
<dbReference type="InterPro" id="IPR018490">
    <property type="entry name" value="cNMP-bd_dom_sf"/>
</dbReference>
<name>A0A7R9AMA6_TIMSH</name>
<dbReference type="PANTHER" id="PTHR23011">
    <property type="entry name" value="CYCLIC NUCLEOTIDE-BINDING DOMAIN CONTAINING PROTEIN"/>
    <property type="match status" value="1"/>
</dbReference>
<dbReference type="PANTHER" id="PTHR23011:SF41">
    <property type="entry name" value="CYCLIC NUCLEOTIDE-BINDING DOMAIN-CONTAINING PROTEIN"/>
    <property type="match status" value="1"/>
</dbReference>
<sequence length="130" mass="14484">MSLPNKGTPCDRDHRDVDVITHRLRRVEQLARLPSTVLQQLAYCGYYEDLERGVTLFRQGDLGSSWYAVLGGTLDVRCHDPKDLDEKSVGNAPSTHGWDSNPDIPVTVNLLQQENEVLDHATTDAGISLQ</sequence>